<dbReference type="OMA" id="NENTAWK"/>
<feature type="region of interest" description="Disordered" evidence="8">
    <location>
        <begin position="1"/>
        <end position="24"/>
    </location>
</feature>
<keyword evidence="11" id="KW-1185">Reference proteome</keyword>
<comment type="catalytic activity">
    <reaction evidence="1">
        <text>Thiol-dependent hydrolysis of ester, thioester, amide, peptide and isopeptide bonds formed by the C-terminal Gly of ubiquitin (a 76-residue protein attached to proteins as an intracellular targeting signal).</text>
        <dbReference type="EC" id="3.4.19.12"/>
    </reaction>
</comment>
<dbReference type="EMBL" id="KV441486">
    <property type="protein sequence ID" value="OAG17570.1"/>
    <property type="molecule type" value="Genomic_DNA"/>
</dbReference>
<dbReference type="AlphaFoldDB" id="A0A177DEK4"/>
<dbReference type="RefSeq" id="XP_018382991.1">
    <property type="nucleotide sequence ID" value="XM_018529221.1"/>
</dbReference>
<sequence length="402" mass="44869">MSTNPWGHRTAHNAPRQRPNMRGTSLYPMAAPHARQVAKNIAAKQIPNTWPIPRNRSKKSRGLRRNGNTCFRLSGLQALLHLPRFLQWIISHNSMRNGTRIFPCRPAHVIHAQLDLNMSSTTISSNKKIPSIDELPEKELTQLKKKLEKKEKKNPGSTLTDCPACAVKALAQFYWGIQNLNAGGVPDSLPFNNAELDRVHQVDNMLRQFTPGADTGAGNAQEDPEEMQTRLLTACLESVNYHLNENTAWKARYEALFILQQECFWNCPCGSQQVPPNNPAPDSIGFNNIAILSNGTPDSLEEAMRREFEPTPLSTFHCHICNSTQQRMQSTRIEGSPEYLRIKLSIVNSNGTPNLNPVNLPEVLNLSEYQAVGDGPPLLMYRLSSVLAHGGKHNAGHWVASN</sequence>
<dbReference type="InterPro" id="IPR050164">
    <property type="entry name" value="Peptidase_C19"/>
</dbReference>
<dbReference type="PROSITE" id="PS50235">
    <property type="entry name" value="USP_3"/>
    <property type="match status" value="1"/>
</dbReference>
<dbReference type="InterPro" id="IPR028889">
    <property type="entry name" value="USP"/>
</dbReference>
<protein>
    <recommendedName>
        <fullName evidence="3">ubiquitinyl hydrolase 1</fullName>
        <ecNumber evidence="3">3.4.19.12</ecNumber>
    </recommendedName>
</protein>
<dbReference type="GO" id="GO:0016579">
    <property type="term" value="P:protein deubiquitination"/>
    <property type="evidence" value="ECO:0007669"/>
    <property type="project" value="InterPro"/>
</dbReference>
<evidence type="ECO:0000256" key="7">
    <source>
        <dbReference type="ARBA" id="ARBA00022807"/>
    </source>
</evidence>
<dbReference type="GeneID" id="29114815"/>
<dbReference type="Proteomes" id="UP000077248">
    <property type="component" value="Unassembled WGS sequence"/>
</dbReference>
<evidence type="ECO:0000313" key="11">
    <source>
        <dbReference type="Proteomes" id="UP000077248"/>
    </source>
</evidence>
<dbReference type="SUPFAM" id="SSF54001">
    <property type="entry name" value="Cysteine proteinases"/>
    <property type="match status" value="1"/>
</dbReference>
<dbReference type="GO" id="GO:0006508">
    <property type="term" value="P:proteolysis"/>
    <property type="evidence" value="ECO:0007669"/>
    <property type="project" value="UniProtKB-KW"/>
</dbReference>
<evidence type="ECO:0000313" key="10">
    <source>
        <dbReference type="EMBL" id="OAG17570.1"/>
    </source>
</evidence>
<reference evidence="10 11" key="1">
    <citation type="submission" date="2016-05" db="EMBL/GenBank/DDBJ databases">
        <title>Comparative analysis of secretome profiles of manganese(II)-oxidizing ascomycete fungi.</title>
        <authorList>
            <consortium name="DOE Joint Genome Institute"/>
            <person name="Zeiner C.A."/>
            <person name="Purvine S.O."/>
            <person name="Zink E.M."/>
            <person name="Wu S."/>
            <person name="Pasa-Tolic L."/>
            <person name="Chaput D.L."/>
            <person name="Haridas S."/>
            <person name="Grigoriev I.V."/>
            <person name="Santelli C.M."/>
            <person name="Hansel C.M."/>
        </authorList>
    </citation>
    <scope>NUCLEOTIDE SEQUENCE [LARGE SCALE GENOMIC DNA]</scope>
    <source>
        <strain evidence="10 11">SRC1lrK2f</strain>
    </source>
</reference>
<dbReference type="Pfam" id="PF00443">
    <property type="entry name" value="UCH"/>
    <property type="match status" value="1"/>
</dbReference>
<dbReference type="Gene3D" id="3.90.70.10">
    <property type="entry name" value="Cysteine proteinases"/>
    <property type="match status" value="1"/>
</dbReference>
<evidence type="ECO:0000256" key="1">
    <source>
        <dbReference type="ARBA" id="ARBA00000707"/>
    </source>
</evidence>
<keyword evidence="4" id="KW-0645">Protease</keyword>
<keyword evidence="6" id="KW-0378">Hydrolase</keyword>
<comment type="similarity">
    <text evidence="2">Belongs to the peptidase C19 family.</text>
</comment>
<organism evidence="10 11">
    <name type="scientific">Alternaria alternata</name>
    <name type="common">Alternaria rot fungus</name>
    <name type="synonym">Torula alternata</name>
    <dbReference type="NCBI Taxonomy" id="5599"/>
    <lineage>
        <taxon>Eukaryota</taxon>
        <taxon>Fungi</taxon>
        <taxon>Dikarya</taxon>
        <taxon>Ascomycota</taxon>
        <taxon>Pezizomycotina</taxon>
        <taxon>Dothideomycetes</taxon>
        <taxon>Pleosporomycetidae</taxon>
        <taxon>Pleosporales</taxon>
        <taxon>Pleosporineae</taxon>
        <taxon>Pleosporaceae</taxon>
        <taxon>Alternaria</taxon>
        <taxon>Alternaria sect. Alternaria</taxon>
        <taxon>Alternaria alternata complex</taxon>
    </lineage>
</organism>
<dbReference type="InterPro" id="IPR001394">
    <property type="entry name" value="Peptidase_C19_UCH"/>
</dbReference>
<gene>
    <name evidence="10" type="ORF">CC77DRAFT_1075074</name>
</gene>
<evidence type="ECO:0000256" key="6">
    <source>
        <dbReference type="ARBA" id="ARBA00022801"/>
    </source>
</evidence>
<dbReference type="GO" id="GO:0004843">
    <property type="term" value="F:cysteine-type deubiquitinase activity"/>
    <property type="evidence" value="ECO:0007669"/>
    <property type="project" value="UniProtKB-EC"/>
</dbReference>
<dbReference type="InterPro" id="IPR038765">
    <property type="entry name" value="Papain-like_cys_pep_sf"/>
</dbReference>
<dbReference type="KEGG" id="aalt:CC77DRAFT_1075074"/>
<evidence type="ECO:0000256" key="8">
    <source>
        <dbReference type="SAM" id="MobiDB-lite"/>
    </source>
</evidence>
<name>A0A177DEK4_ALTAL</name>
<dbReference type="PANTHER" id="PTHR24006">
    <property type="entry name" value="UBIQUITIN CARBOXYL-TERMINAL HYDROLASE"/>
    <property type="match status" value="1"/>
</dbReference>
<evidence type="ECO:0000256" key="3">
    <source>
        <dbReference type="ARBA" id="ARBA00012759"/>
    </source>
</evidence>
<dbReference type="PANTHER" id="PTHR24006:SF758">
    <property type="entry name" value="UBIQUITIN CARBOXYL-TERMINAL HYDROLASE 36"/>
    <property type="match status" value="1"/>
</dbReference>
<keyword evidence="7" id="KW-0788">Thiol protease</keyword>
<accession>A0A177DEK4</accession>
<dbReference type="STRING" id="5599.A0A177DEK4"/>
<proteinExistence type="inferred from homology"/>
<evidence type="ECO:0000256" key="4">
    <source>
        <dbReference type="ARBA" id="ARBA00022670"/>
    </source>
</evidence>
<feature type="domain" description="USP" evidence="9">
    <location>
        <begin position="61"/>
        <end position="402"/>
    </location>
</feature>
<evidence type="ECO:0000256" key="5">
    <source>
        <dbReference type="ARBA" id="ARBA00022786"/>
    </source>
</evidence>
<dbReference type="VEuPathDB" id="FungiDB:CC77DRAFT_1075074"/>
<dbReference type="GO" id="GO:0005634">
    <property type="term" value="C:nucleus"/>
    <property type="evidence" value="ECO:0007669"/>
    <property type="project" value="TreeGrafter"/>
</dbReference>
<evidence type="ECO:0000259" key="9">
    <source>
        <dbReference type="PROSITE" id="PS50235"/>
    </source>
</evidence>
<dbReference type="GO" id="GO:0005829">
    <property type="term" value="C:cytosol"/>
    <property type="evidence" value="ECO:0007669"/>
    <property type="project" value="TreeGrafter"/>
</dbReference>
<dbReference type="EC" id="3.4.19.12" evidence="3"/>
<evidence type="ECO:0000256" key="2">
    <source>
        <dbReference type="ARBA" id="ARBA00009085"/>
    </source>
</evidence>
<keyword evidence="5" id="KW-0833">Ubl conjugation pathway</keyword>